<accession>A0ABQ9G8T0</accession>
<evidence type="ECO:0000313" key="1">
    <source>
        <dbReference type="EMBL" id="KAJ8867838.1"/>
    </source>
</evidence>
<evidence type="ECO:0000313" key="2">
    <source>
        <dbReference type="Proteomes" id="UP001159363"/>
    </source>
</evidence>
<organism evidence="1 2">
    <name type="scientific">Dryococelus australis</name>
    <dbReference type="NCBI Taxonomy" id="614101"/>
    <lineage>
        <taxon>Eukaryota</taxon>
        <taxon>Metazoa</taxon>
        <taxon>Ecdysozoa</taxon>
        <taxon>Arthropoda</taxon>
        <taxon>Hexapoda</taxon>
        <taxon>Insecta</taxon>
        <taxon>Pterygota</taxon>
        <taxon>Neoptera</taxon>
        <taxon>Polyneoptera</taxon>
        <taxon>Phasmatodea</taxon>
        <taxon>Verophasmatodea</taxon>
        <taxon>Anareolatae</taxon>
        <taxon>Phasmatidae</taxon>
        <taxon>Eurycanthinae</taxon>
        <taxon>Dryococelus</taxon>
    </lineage>
</organism>
<proteinExistence type="predicted"/>
<name>A0ABQ9G8T0_9NEOP</name>
<keyword evidence="2" id="KW-1185">Reference proteome</keyword>
<reference evidence="1 2" key="1">
    <citation type="submission" date="2023-02" db="EMBL/GenBank/DDBJ databases">
        <title>LHISI_Scaffold_Assembly.</title>
        <authorList>
            <person name="Stuart O.P."/>
            <person name="Cleave R."/>
            <person name="Magrath M.J.L."/>
            <person name="Mikheyev A.S."/>
        </authorList>
    </citation>
    <scope>NUCLEOTIDE SEQUENCE [LARGE SCALE GENOMIC DNA]</scope>
    <source>
        <strain evidence="1">Daus_M_001</strain>
        <tissue evidence="1">Leg muscle</tissue>
    </source>
</reference>
<protein>
    <submittedName>
        <fullName evidence="1">Uncharacterized protein</fullName>
    </submittedName>
</protein>
<gene>
    <name evidence="1" type="ORF">PR048_031643</name>
</gene>
<sequence length="47" mass="5676">MVDLAILLQKLEYYGVRVNGYPIVRDNYVKYLGLYIDEHFKWSEHVN</sequence>
<dbReference type="EMBL" id="JARBHB010000015">
    <property type="protein sequence ID" value="KAJ8867838.1"/>
    <property type="molecule type" value="Genomic_DNA"/>
</dbReference>
<comment type="caution">
    <text evidence="1">The sequence shown here is derived from an EMBL/GenBank/DDBJ whole genome shotgun (WGS) entry which is preliminary data.</text>
</comment>
<dbReference type="Proteomes" id="UP001159363">
    <property type="component" value="Chromosome 14"/>
</dbReference>